<evidence type="ECO:0000259" key="11">
    <source>
        <dbReference type="PROSITE" id="PS51352"/>
    </source>
</evidence>
<sequence length="223" mass="25302">MPSLHIGDVVPNFTAETTHGRIKFHDWQDGKWVVLFSHPADFTPVCTTELGRIAVHQPQFEKRNVKLLAHSVDNLKSHKDWVNDIKNYCKDIPGEFPYPIISDPDRELAVQLDMIDAKFQKSDAHAATVRALYIIDPKHVLRLSMHYPQSTGRNVDEILRVIDSLQLVDRIPQIATPANWVPGEKVMILPSVSEDDAKKLFPKGVDRVGMPSGINYIRTTTDY</sequence>
<dbReference type="FunFam" id="3.40.30.10:FF:000011">
    <property type="entry name" value="Peroxiredoxin PRX1"/>
    <property type="match status" value="1"/>
</dbReference>
<dbReference type="InterPro" id="IPR045020">
    <property type="entry name" value="PRX_1cys"/>
</dbReference>
<dbReference type="AlphaFoldDB" id="A0A9P0JLA8"/>
<proteinExistence type="inferred from homology"/>
<dbReference type="FunFam" id="3.30.1020.10:FF:000001">
    <property type="entry name" value="1-Cys peroxiredoxin"/>
    <property type="match status" value="1"/>
</dbReference>
<evidence type="ECO:0000256" key="1">
    <source>
        <dbReference type="ARBA" id="ARBA00022559"/>
    </source>
</evidence>
<evidence type="ECO:0000256" key="6">
    <source>
        <dbReference type="ARBA" id="ARBA00026176"/>
    </source>
</evidence>
<dbReference type="EMBL" id="CAKOFQ010006666">
    <property type="protein sequence ID" value="CAH1956536.1"/>
    <property type="molecule type" value="Genomic_DNA"/>
</dbReference>
<comment type="similarity">
    <text evidence="5">Belongs to the peroxiredoxin family. Prx6 subfamily.</text>
</comment>
<evidence type="ECO:0000256" key="2">
    <source>
        <dbReference type="ARBA" id="ARBA00022862"/>
    </source>
</evidence>
<dbReference type="PROSITE" id="PS51352">
    <property type="entry name" value="THIOREDOXIN_2"/>
    <property type="match status" value="1"/>
</dbReference>
<dbReference type="Pfam" id="PF10417">
    <property type="entry name" value="1-cysPrx_C"/>
    <property type="match status" value="1"/>
</dbReference>
<protein>
    <recommendedName>
        <fullName evidence="6">1-Cys peroxiredoxin</fullName>
    </recommendedName>
</protein>
<comment type="catalytic activity">
    <reaction evidence="8">
        <text>a hydroperoxide + [protein]-dithiol = [protein]-disulfide + an alcohol + H2O</text>
        <dbReference type="Rhea" id="RHEA:10008"/>
        <dbReference type="Rhea" id="RHEA-COMP:10593"/>
        <dbReference type="Rhea" id="RHEA-COMP:10594"/>
        <dbReference type="ChEBI" id="CHEBI:15377"/>
        <dbReference type="ChEBI" id="CHEBI:29950"/>
        <dbReference type="ChEBI" id="CHEBI:30879"/>
        <dbReference type="ChEBI" id="CHEBI:35924"/>
        <dbReference type="ChEBI" id="CHEBI:50058"/>
    </reaction>
</comment>
<dbReference type="PANTHER" id="PTHR43503">
    <property type="entry name" value="MCG48959-RELATED"/>
    <property type="match status" value="1"/>
</dbReference>
<evidence type="ECO:0000256" key="10">
    <source>
        <dbReference type="PIRSR" id="PIRSR000239-1"/>
    </source>
</evidence>
<keyword evidence="2 9" id="KW-0049">Antioxidant</keyword>
<keyword evidence="4 9" id="KW-0676">Redox-active center</keyword>
<dbReference type="InterPro" id="IPR024706">
    <property type="entry name" value="Peroxiredoxin_AhpC-typ"/>
</dbReference>
<evidence type="ECO:0000313" key="13">
    <source>
        <dbReference type="Proteomes" id="UP001152888"/>
    </source>
</evidence>
<dbReference type="SUPFAM" id="SSF52833">
    <property type="entry name" value="Thioredoxin-like"/>
    <property type="match status" value="1"/>
</dbReference>
<dbReference type="PIRSF" id="PIRSF000239">
    <property type="entry name" value="AHPC"/>
    <property type="match status" value="1"/>
</dbReference>
<dbReference type="Proteomes" id="UP001152888">
    <property type="component" value="Unassembled WGS sequence"/>
</dbReference>
<dbReference type="InterPro" id="IPR000866">
    <property type="entry name" value="AhpC/TSA"/>
</dbReference>
<gene>
    <name evidence="12" type="ORF">ACAOBT_LOCUS1613</name>
</gene>
<evidence type="ECO:0000256" key="8">
    <source>
        <dbReference type="ARBA" id="ARBA00051132"/>
    </source>
</evidence>
<dbReference type="InterPro" id="IPR019479">
    <property type="entry name" value="Peroxiredoxin_C"/>
</dbReference>
<dbReference type="GO" id="GO:0005739">
    <property type="term" value="C:mitochondrion"/>
    <property type="evidence" value="ECO:0007669"/>
    <property type="project" value="TreeGrafter"/>
</dbReference>
<evidence type="ECO:0000256" key="7">
    <source>
        <dbReference type="ARBA" id="ARBA00037420"/>
    </source>
</evidence>
<dbReference type="GO" id="GO:0045454">
    <property type="term" value="P:cell redox homeostasis"/>
    <property type="evidence" value="ECO:0007669"/>
    <property type="project" value="TreeGrafter"/>
</dbReference>
<evidence type="ECO:0000313" key="12">
    <source>
        <dbReference type="EMBL" id="CAH1956536.1"/>
    </source>
</evidence>
<feature type="domain" description="Thioredoxin" evidence="11">
    <location>
        <begin position="4"/>
        <end position="167"/>
    </location>
</feature>
<dbReference type="Pfam" id="PF00578">
    <property type="entry name" value="AhpC-TSA"/>
    <property type="match status" value="1"/>
</dbReference>
<organism evidence="12 13">
    <name type="scientific">Acanthoscelides obtectus</name>
    <name type="common">Bean weevil</name>
    <name type="synonym">Bruchus obtectus</name>
    <dbReference type="NCBI Taxonomy" id="200917"/>
    <lineage>
        <taxon>Eukaryota</taxon>
        <taxon>Metazoa</taxon>
        <taxon>Ecdysozoa</taxon>
        <taxon>Arthropoda</taxon>
        <taxon>Hexapoda</taxon>
        <taxon>Insecta</taxon>
        <taxon>Pterygota</taxon>
        <taxon>Neoptera</taxon>
        <taxon>Endopterygota</taxon>
        <taxon>Coleoptera</taxon>
        <taxon>Polyphaga</taxon>
        <taxon>Cucujiformia</taxon>
        <taxon>Chrysomeloidea</taxon>
        <taxon>Chrysomelidae</taxon>
        <taxon>Bruchinae</taxon>
        <taxon>Bruchini</taxon>
        <taxon>Acanthoscelides</taxon>
    </lineage>
</organism>
<comment type="caution">
    <text evidence="12">The sequence shown here is derived from an EMBL/GenBank/DDBJ whole genome shotgun (WGS) entry which is preliminary data.</text>
</comment>
<dbReference type="InterPro" id="IPR013766">
    <property type="entry name" value="Thioredoxin_domain"/>
</dbReference>
<dbReference type="InterPro" id="IPR036249">
    <property type="entry name" value="Thioredoxin-like_sf"/>
</dbReference>
<comment type="function">
    <text evidence="7">Thiol-specific peroxidase that catalyzes the reduction of hydrogen peroxide and organic hydroperoxides to water and alcohols, respectively. Plays a role in cell protection against oxidative stress by detoxifying peroxides.</text>
</comment>
<keyword evidence="3 9" id="KW-0560">Oxidoreductase</keyword>
<name>A0A9P0JLA8_ACAOB</name>
<keyword evidence="13" id="KW-1185">Reference proteome</keyword>
<evidence type="ECO:0000256" key="3">
    <source>
        <dbReference type="ARBA" id="ARBA00023002"/>
    </source>
</evidence>
<evidence type="ECO:0000256" key="9">
    <source>
        <dbReference type="PIRNR" id="PIRNR000239"/>
    </source>
</evidence>
<keyword evidence="1 9" id="KW-0575">Peroxidase</keyword>
<dbReference type="OrthoDB" id="2996783at2759"/>
<feature type="active site" description="Cysteine sulfenic acid (-SOH) intermediate; for peroxidase activity" evidence="10">
    <location>
        <position position="46"/>
    </location>
</feature>
<evidence type="ECO:0000256" key="4">
    <source>
        <dbReference type="ARBA" id="ARBA00023284"/>
    </source>
</evidence>
<dbReference type="GO" id="GO:0051920">
    <property type="term" value="F:peroxiredoxin activity"/>
    <property type="evidence" value="ECO:0007669"/>
    <property type="project" value="InterPro"/>
</dbReference>
<reference evidence="12" key="1">
    <citation type="submission" date="2022-03" db="EMBL/GenBank/DDBJ databases">
        <authorList>
            <person name="Sayadi A."/>
        </authorList>
    </citation>
    <scope>NUCLEOTIDE SEQUENCE</scope>
</reference>
<evidence type="ECO:0000256" key="5">
    <source>
        <dbReference type="ARBA" id="ARBA00025719"/>
    </source>
</evidence>
<dbReference type="CDD" id="cd03016">
    <property type="entry name" value="PRX_1cys"/>
    <property type="match status" value="1"/>
</dbReference>
<accession>A0A9P0JLA8</accession>
<dbReference type="GO" id="GO:0005829">
    <property type="term" value="C:cytosol"/>
    <property type="evidence" value="ECO:0007669"/>
    <property type="project" value="TreeGrafter"/>
</dbReference>
<dbReference type="PANTHER" id="PTHR43503:SF3">
    <property type="entry name" value="DI01187P-RELATED"/>
    <property type="match status" value="1"/>
</dbReference>
<dbReference type="Gene3D" id="3.30.1020.10">
    <property type="entry name" value="Antioxidant, Horf6, Chain A, domain2"/>
    <property type="match status" value="1"/>
</dbReference>
<dbReference type="Gene3D" id="3.40.30.10">
    <property type="entry name" value="Glutaredoxin"/>
    <property type="match status" value="1"/>
</dbReference>